<name>A0ABS8GM73_9MICC</name>
<evidence type="ECO:0000313" key="2">
    <source>
        <dbReference type="Proteomes" id="UP001139168"/>
    </source>
</evidence>
<reference evidence="1" key="1">
    <citation type="submission" date="2021-10" db="EMBL/GenBank/DDBJ databases">
        <title>Novel species in genus Arthrobacter.</title>
        <authorList>
            <person name="Liu Y."/>
        </authorList>
    </citation>
    <scope>NUCLEOTIDE SEQUENCE</scope>
    <source>
        <strain evidence="1">Zg-Y786</strain>
    </source>
</reference>
<protein>
    <submittedName>
        <fullName evidence="1">Uncharacterized protein</fullName>
    </submittedName>
</protein>
<proteinExistence type="predicted"/>
<sequence>MKVLKTVGFRPFGAVSGTEMSVAGESLKTWIRTDLLDAAPVVISPVPVPGELSGELPSQACRFTRLSPAPEKTRLLARVTVTGLPGR</sequence>
<evidence type="ECO:0000313" key="1">
    <source>
        <dbReference type="EMBL" id="MCC3267730.1"/>
    </source>
</evidence>
<gene>
    <name evidence="1" type="ORF">LJ752_17000</name>
</gene>
<dbReference type="EMBL" id="JAJFZQ010000013">
    <property type="protein sequence ID" value="MCC3267730.1"/>
    <property type="molecule type" value="Genomic_DNA"/>
</dbReference>
<organism evidence="1 2">
    <name type="scientific">Arthrobacter gengyunqii</name>
    <dbReference type="NCBI Taxonomy" id="2886940"/>
    <lineage>
        <taxon>Bacteria</taxon>
        <taxon>Bacillati</taxon>
        <taxon>Actinomycetota</taxon>
        <taxon>Actinomycetes</taxon>
        <taxon>Micrococcales</taxon>
        <taxon>Micrococcaceae</taxon>
        <taxon>Arthrobacter</taxon>
    </lineage>
</organism>
<comment type="caution">
    <text evidence="1">The sequence shown here is derived from an EMBL/GenBank/DDBJ whole genome shotgun (WGS) entry which is preliminary data.</text>
</comment>
<dbReference type="RefSeq" id="WP_227892668.1">
    <property type="nucleotide sequence ID" value="NZ_JAJFZQ010000013.1"/>
</dbReference>
<keyword evidence="2" id="KW-1185">Reference proteome</keyword>
<dbReference type="Proteomes" id="UP001139168">
    <property type="component" value="Unassembled WGS sequence"/>
</dbReference>
<accession>A0ABS8GM73</accession>